<dbReference type="GO" id="GO:0003984">
    <property type="term" value="F:acetolactate synthase activity"/>
    <property type="evidence" value="ECO:0007669"/>
    <property type="project" value="TreeGrafter"/>
</dbReference>
<dbReference type="AlphaFoldDB" id="A0A0E2H3B3"/>
<reference evidence="8 9" key="1">
    <citation type="submission" date="2013-01" db="EMBL/GenBank/DDBJ databases">
        <title>The Genome Sequence of Clostridium clostridioforme 90A8.</title>
        <authorList>
            <consortium name="The Broad Institute Genome Sequencing Platform"/>
            <person name="Earl A."/>
            <person name="Ward D."/>
            <person name="Feldgarden M."/>
            <person name="Gevers D."/>
            <person name="Courvalin P."/>
            <person name="Lambert T."/>
            <person name="Walker B."/>
            <person name="Young S.K."/>
            <person name="Zeng Q."/>
            <person name="Gargeya S."/>
            <person name="Fitzgerald M."/>
            <person name="Haas B."/>
            <person name="Abouelleil A."/>
            <person name="Alvarado L."/>
            <person name="Arachchi H.M."/>
            <person name="Berlin A.M."/>
            <person name="Chapman S.B."/>
            <person name="Dewar J."/>
            <person name="Goldberg J."/>
            <person name="Griggs A."/>
            <person name="Gujja S."/>
            <person name="Hansen M."/>
            <person name="Howarth C."/>
            <person name="Imamovic A."/>
            <person name="Larimer J."/>
            <person name="McCowan C."/>
            <person name="Murphy C."/>
            <person name="Neiman D."/>
            <person name="Pearson M."/>
            <person name="Priest M."/>
            <person name="Roberts A."/>
            <person name="Saif S."/>
            <person name="Shea T."/>
            <person name="Sisk P."/>
            <person name="Sykes S."/>
            <person name="Wortman J."/>
            <person name="Nusbaum C."/>
            <person name="Birren B."/>
        </authorList>
    </citation>
    <scope>NUCLEOTIDE SEQUENCE [LARGE SCALE GENOMIC DNA]</scope>
    <source>
        <strain evidence="8 9">90A8</strain>
    </source>
</reference>
<feature type="domain" description="Thiamine pyrophosphate enzyme central" evidence="5">
    <location>
        <begin position="232"/>
        <end position="366"/>
    </location>
</feature>
<dbReference type="PATRIC" id="fig|999408.3.peg.5326"/>
<dbReference type="GO" id="GO:0005948">
    <property type="term" value="C:acetolactate synthase complex"/>
    <property type="evidence" value="ECO:0007669"/>
    <property type="project" value="TreeGrafter"/>
</dbReference>
<evidence type="ECO:0000256" key="3">
    <source>
        <dbReference type="RuleBase" id="RU362132"/>
    </source>
</evidence>
<dbReference type="CDD" id="cd07035">
    <property type="entry name" value="TPP_PYR_POX_like"/>
    <property type="match status" value="1"/>
</dbReference>
<dbReference type="PANTHER" id="PTHR18968:SF142">
    <property type="entry name" value="ACETOLACTATE SYNTHASE"/>
    <property type="match status" value="1"/>
</dbReference>
<organism evidence="8 9">
    <name type="scientific">[Clostridium] clostridioforme 90A8</name>
    <dbReference type="NCBI Taxonomy" id="999408"/>
    <lineage>
        <taxon>Bacteria</taxon>
        <taxon>Bacillati</taxon>
        <taxon>Bacillota</taxon>
        <taxon>Clostridia</taxon>
        <taxon>Lachnospirales</taxon>
        <taxon>Lachnospiraceae</taxon>
        <taxon>Enterocloster</taxon>
    </lineage>
</organism>
<evidence type="ECO:0000313" key="8">
    <source>
        <dbReference type="EMBL" id="ENZ08431.1"/>
    </source>
</evidence>
<dbReference type="InterPro" id="IPR045229">
    <property type="entry name" value="TPP_enz"/>
</dbReference>
<evidence type="ECO:0000256" key="1">
    <source>
        <dbReference type="ARBA" id="ARBA00007812"/>
    </source>
</evidence>
<evidence type="ECO:0000259" key="7">
    <source>
        <dbReference type="Pfam" id="PF02776"/>
    </source>
</evidence>
<dbReference type="SUPFAM" id="SSF52518">
    <property type="entry name" value="Thiamin diphosphate-binding fold (THDP-binding)"/>
    <property type="match status" value="2"/>
</dbReference>
<dbReference type="CDD" id="cd00568">
    <property type="entry name" value="TPP_enzymes"/>
    <property type="match status" value="1"/>
</dbReference>
<dbReference type="Gene3D" id="3.40.50.970">
    <property type="match status" value="2"/>
</dbReference>
<evidence type="ECO:0000313" key="9">
    <source>
        <dbReference type="Proteomes" id="UP000013085"/>
    </source>
</evidence>
<dbReference type="InterPro" id="IPR012000">
    <property type="entry name" value="Thiamin_PyroP_enz_cen_dom"/>
</dbReference>
<dbReference type="GO" id="GO:0009097">
    <property type="term" value="P:isoleucine biosynthetic process"/>
    <property type="evidence" value="ECO:0007669"/>
    <property type="project" value="TreeGrafter"/>
</dbReference>
<feature type="domain" description="Thiamine pyrophosphate enzyme TPP-binding" evidence="6">
    <location>
        <begin position="456"/>
        <end position="618"/>
    </location>
</feature>
<evidence type="ECO:0000259" key="5">
    <source>
        <dbReference type="Pfam" id="PF00205"/>
    </source>
</evidence>
<feature type="region of interest" description="Disordered" evidence="4">
    <location>
        <begin position="200"/>
        <end position="220"/>
    </location>
</feature>
<dbReference type="RefSeq" id="WP_002587353.1">
    <property type="nucleotide sequence ID" value="NZ_KB850990.1"/>
</dbReference>
<feature type="compositionally biased region" description="Basic and acidic residues" evidence="4">
    <location>
        <begin position="201"/>
        <end position="218"/>
    </location>
</feature>
<dbReference type="InterPro" id="IPR029035">
    <property type="entry name" value="DHS-like_NAD/FAD-binding_dom"/>
</dbReference>
<dbReference type="Pfam" id="PF02776">
    <property type="entry name" value="TPP_enzyme_N"/>
    <property type="match status" value="1"/>
</dbReference>
<dbReference type="Pfam" id="PF02775">
    <property type="entry name" value="TPP_enzyme_C"/>
    <property type="match status" value="1"/>
</dbReference>
<evidence type="ECO:0000256" key="4">
    <source>
        <dbReference type="SAM" id="MobiDB-lite"/>
    </source>
</evidence>
<dbReference type="SUPFAM" id="SSF52467">
    <property type="entry name" value="DHS-like NAD/FAD-binding domain"/>
    <property type="match status" value="1"/>
</dbReference>
<dbReference type="GeneID" id="57962058"/>
<protein>
    <submittedName>
        <fullName evidence="8">Acetolactate synthase I/II/III large subunit</fullName>
    </submittedName>
</protein>
<comment type="caution">
    <text evidence="8">The sequence shown here is derived from an EMBL/GenBank/DDBJ whole genome shotgun (WGS) entry which is preliminary data.</text>
</comment>
<evidence type="ECO:0000259" key="6">
    <source>
        <dbReference type="Pfam" id="PF02775"/>
    </source>
</evidence>
<dbReference type="InterPro" id="IPR011766">
    <property type="entry name" value="TPP_enzyme_TPP-bd"/>
</dbReference>
<dbReference type="Proteomes" id="UP000013085">
    <property type="component" value="Unassembled WGS sequence"/>
</dbReference>
<feature type="domain" description="Thiamine pyrophosphate enzyme N-terminal TPP-binding" evidence="7">
    <location>
        <begin position="3"/>
        <end position="108"/>
    </location>
</feature>
<sequence length="668" mass="72578">MKMKISNYIAGKLVEEGISQAFMVTGGGAMHLDDGLGHQEGLHCIYNHHEQACAMAAEAYARIHNRIAALCVTTGPGGTNAITGVVGGWLDSIPMLVLSGQVRYDTTARWSGVGIRAMGDQEFDICKAIDCMTKYSEMVIDPMRIRYCLEKALYLARSGRPGPCWLDIPLNVQGAFVETEALPGFDPADYEAGGNGWAGKDGGHRIPEDEAGKGEHRQVLPGKADASTACTIIDKIRAAKRPVINAGNGIRIAGAHDVFMDVAEKLGVPVITGWDSEDIMYDTHPLYVGRAGNMGDRPGNFAVQNSDLVLSVGSRLSIRQVGYNFETWAREAYVIVNDIDEEELKKPSVRSDMRVHADAKDLLEQLNLVLDRILAEEEGSLPESVSRPGGRQVFDGGKGLRDMTWSRTCAMWKEKYPVILPKHFAHTDEEPANVYAFIHAVSSRLKEGQVTVVGNGSACVVGGHAYIIKKGQRFITNSAIASMGYDLPAAIGAWTASRDKGCYCQGGDRSGDDLILVTGDGSMQMNLQELQTIIHHRMGIKIFVINNGGYHSIRQTQKNFFGEPLIGIGVDSGDLSFPALDKLAAAYGYPYVSARHNSELGEAVEKTLAAEGPVICEVFVSMDQNFEPKSSAKRLPDGTMVSPPLEDLSPFLPDEEMDENMIIPRIKG</sequence>
<proteinExistence type="inferred from homology"/>
<dbReference type="GO" id="GO:0030976">
    <property type="term" value="F:thiamine pyrophosphate binding"/>
    <property type="evidence" value="ECO:0007669"/>
    <property type="project" value="InterPro"/>
</dbReference>
<dbReference type="InterPro" id="IPR029061">
    <property type="entry name" value="THDP-binding"/>
</dbReference>
<dbReference type="InterPro" id="IPR012001">
    <property type="entry name" value="Thiamin_PyroP_enz_TPP-bd_dom"/>
</dbReference>
<dbReference type="EMBL" id="AGYR01000061">
    <property type="protein sequence ID" value="ENZ08431.1"/>
    <property type="molecule type" value="Genomic_DNA"/>
</dbReference>
<keyword evidence="2 3" id="KW-0786">Thiamine pyrophosphate</keyword>
<dbReference type="PANTHER" id="PTHR18968">
    <property type="entry name" value="THIAMINE PYROPHOSPHATE ENZYMES"/>
    <property type="match status" value="1"/>
</dbReference>
<gene>
    <name evidence="8" type="ORF">HMPREF1090_04945</name>
</gene>
<dbReference type="GO" id="GO:0009099">
    <property type="term" value="P:L-valine biosynthetic process"/>
    <property type="evidence" value="ECO:0007669"/>
    <property type="project" value="TreeGrafter"/>
</dbReference>
<dbReference type="Gene3D" id="3.40.50.1220">
    <property type="entry name" value="TPP-binding domain"/>
    <property type="match status" value="1"/>
</dbReference>
<name>A0A0E2H3B3_9FIRM</name>
<comment type="similarity">
    <text evidence="1 3">Belongs to the TPP enzyme family.</text>
</comment>
<dbReference type="Pfam" id="PF00205">
    <property type="entry name" value="TPP_enzyme_M"/>
    <property type="match status" value="1"/>
</dbReference>
<dbReference type="HOGENOM" id="CLU_013748_1_3_9"/>
<dbReference type="GO" id="GO:0000287">
    <property type="term" value="F:magnesium ion binding"/>
    <property type="evidence" value="ECO:0007669"/>
    <property type="project" value="InterPro"/>
</dbReference>
<evidence type="ECO:0000256" key="2">
    <source>
        <dbReference type="ARBA" id="ARBA00023052"/>
    </source>
</evidence>
<dbReference type="GO" id="GO:0050660">
    <property type="term" value="F:flavin adenine dinucleotide binding"/>
    <property type="evidence" value="ECO:0007669"/>
    <property type="project" value="TreeGrafter"/>
</dbReference>
<accession>A0A0E2H3B3</accession>